<dbReference type="EMBL" id="JXDG01000012">
    <property type="protein sequence ID" value="KIH84965.1"/>
    <property type="molecule type" value="Genomic_DNA"/>
</dbReference>
<evidence type="ECO:0000313" key="2">
    <source>
        <dbReference type="Proteomes" id="UP000031535"/>
    </source>
</evidence>
<proteinExistence type="predicted"/>
<reference evidence="1 2" key="1">
    <citation type="submission" date="2015-01" db="EMBL/GenBank/DDBJ databases">
        <title>Complete genome of Pseudomonas batumici UCM B-321 producer of the batumin antibiotic with strong antistaphilococcal and potential anticancer activity.</title>
        <authorList>
            <person name="Klochko V.V."/>
            <person name="Zelena L.B."/>
            <person name="Elena K.A."/>
            <person name="Reva O.N."/>
        </authorList>
    </citation>
    <scope>NUCLEOTIDE SEQUENCE [LARGE SCALE GENOMIC DNA]</scope>
    <source>
        <strain evidence="1 2">UCM B-321</strain>
    </source>
</reference>
<gene>
    <name evidence="1" type="ORF">UCMB321_1293</name>
</gene>
<dbReference type="OrthoDB" id="6837380at2"/>
<organism evidence="1 2">
    <name type="scientific">Pseudomonas batumici</name>
    <dbReference type="NCBI Taxonomy" id="226910"/>
    <lineage>
        <taxon>Bacteria</taxon>
        <taxon>Pseudomonadati</taxon>
        <taxon>Pseudomonadota</taxon>
        <taxon>Gammaproteobacteria</taxon>
        <taxon>Pseudomonadales</taxon>
        <taxon>Pseudomonadaceae</taxon>
        <taxon>Pseudomonas</taxon>
    </lineage>
</organism>
<dbReference type="AlphaFoldDB" id="A0A0C2IDD9"/>
<dbReference type="RefSeq" id="WP_040064725.1">
    <property type="nucleotide sequence ID" value="NZ_JXDG01000012.1"/>
</dbReference>
<evidence type="ECO:0000313" key="1">
    <source>
        <dbReference type="EMBL" id="KIH84965.1"/>
    </source>
</evidence>
<name>A0A0C2IDD9_9PSED</name>
<comment type="caution">
    <text evidence="1">The sequence shown here is derived from an EMBL/GenBank/DDBJ whole genome shotgun (WGS) entry which is preliminary data.</text>
</comment>
<keyword evidence="2" id="KW-1185">Reference proteome</keyword>
<dbReference type="STRING" id="226910.UCMB321_1293"/>
<dbReference type="PATRIC" id="fig|226910.6.peg.1284"/>
<sequence>MTAKNVVTAVFHFPPDYSIPAKAETRITLRNRCTDTPLGTWTSAQLPGQSPWRFTFELPADLKRNCKVEIDIDMSVAGTSLLPDIKYSFRWRRDNQEETFHLSPPGYLYLSAALVPMIGTQDNTLATLRLVAQTEPGIPVHVLSEEITFFKGSIPRYLRYDVNKVKPGQVYETQGTFGSRRKFTMKPIPRTVVLLKEKPQSLILSA</sequence>
<protein>
    <submittedName>
        <fullName evidence="1">Uncharacterized protein</fullName>
    </submittedName>
</protein>
<dbReference type="Proteomes" id="UP000031535">
    <property type="component" value="Unassembled WGS sequence"/>
</dbReference>
<accession>A0A0C2IDD9</accession>